<feature type="transmembrane region" description="Helical" evidence="1">
    <location>
        <begin position="383"/>
        <end position="402"/>
    </location>
</feature>
<feature type="transmembrane region" description="Helical" evidence="1">
    <location>
        <begin position="346"/>
        <end position="363"/>
    </location>
</feature>
<keyword evidence="1" id="KW-1133">Transmembrane helix</keyword>
<dbReference type="Proteomes" id="UP001499852">
    <property type="component" value="Unassembled WGS sequence"/>
</dbReference>
<evidence type="ECO:0000313" key="3">
    <source>
        <dbReference type="Proteomes" id="UP001499852"/>
    </source>
</evidence>
<dbReference type="RefSeq" id="WP_345738528.1">
    <property type="nucleotide sequence ID" value="NZ_BAABIA010000010.1"/>
</dbReference>
<feature type="transmembrane region" description="Helical" evidence="1">
    <location>
        <begin position="241"/>
        <end position="258"/>
    </location>
</feature>
<keyword evidence="1" id="KW-0472">Membrane</keyword>
<feature type="transmembrane region" description="Helical" evidence="1">
    <location>
        <begin position="207"/>
        <end position="229"/>
    </location>
</feature>
<accession>A0ABP9PKK0</accession>
<protein>
    <recommendedName>
        <fullName evidence="4">Glycosyltransferase RgtA/B/C/D-like domain-containing protein</fullName>
    </recommendedName>
</protein>
<dbReference type="EMBL" id="BAABIA010000010">
    <property type="protein sequence ID" value="GAA5148011.1"/>
    <property type="molecule type" value="Genomic_DNA"/>
</dbReference>
<reference evidence="3" key="1">
    <citation type="journal article" date="2019" name="Int. J. Syst. Evol. Microbiol.">
        <title>The Global Catalogue of Microorganisms (GCM) 10K type strain sequencing project: providing services to taxonomists for standard genome sequencing and annotation.</title>
        <authorList>
            <consortium name="The Broad Institute Genomics Platform"/>
            <consortium name="The Broad Institute Genome Sequencing Center for Infectious Disease"/>
            <person name="Wu L."/>
            <person name="Ma J."/>
        </authorList>
    </citation>
    <scope>NUCLEOTIDE SEQUENCE [LARGE SCALE GENOMIC DNA]</scope>
    <source>
        <strain evidence="3">JCM 18053</strain>
    </source>
</reference>
<evidence type="ECO:0000256" key="1">
    <source>
        <dbReference type="SAM" id="Phobius"/>
    </source>
</evidence>
<feature type="transmembrane region" description="Helical" evidence="1">
    <location>
        <begin position="12"/>
        <end position="32"/>
    </location>
</feature>
<organism evidence="2 3">
    <name type="scientific">Prosthecobacter algae</name>
    <dbReference type="NCBI Taxonomy" id="1144682"/>
    <lineage>
        <taxon>Bacteria</taxon>
        <taxon>Pseudomonadati</taxon>
        <taxon>Verrucomicrobiota</taxon>
        <taxon>Verrucomicrobiia</taxon>
        <taxon>Verrucomicrobiales</taxon>
        <taxon>Verrucomicrobiaceae</taxon>
        <taxon>Prosthecobacter</taxon>
    </lineage>
</organism>
<feature type="transmembrane region" description="Helical" evidence="1">
    <location>
        <begin position="184"/>
        <end position="201"/>
    </location>
</feature>
<comment type="caution">
    <text evidence="2">The sequence shown here is derived from an EMBL/GenBank/DDBJ whole genome shotgun (WGS) entry which is preliminary data.</text>
</comment>
<gene>
    <name evidence="2" type="ORF">GCM10023213_43570</name>
</gene>
<feature type="transmembrane region" description="Helical" evidence="1">
    <location>
        <begin position="440"/>
        <end position="460"/>
    </location>
</feature>
<feature type="transmembrane region" description="Helical" evidence="1">
    <location>
        <begin position="112"/>
        <end position="135"/>
    </location>
</feature>
<feature type="transmembrane region" description="Helical" evidence="1">
    <location>
        <begin position="155"/>
        <end position="177"/>
    </location>
</feature>
<keyword evidence="3" id="KW-1185">Reference proteome</keyword>
<evidence type="ECO:0008006" key="4">
    <source>
        <dbReference type="Google" id="ProtNLM"/>
    </source>
</evidence>
<sequence length="467" mass="51611">MAVFSAPSPPLWLRWTVFALFLGGMAWGYIHLADKNIRESLSAPLSPLELRHVELTKATQEDFRPDFSRSVSDPLKKLAPHRTDGVAQPLWPWLAALRLDAKDLPGSLHDLAWFRVGLTLGLLGLLGLVCARHFALPAALLVVALTGFHGLLGTVAVYSGATLFHVFFLLTWLACLYALQRNSLWVYGLVGIFGALAYLSVDRILPLLAVFVIVSTLRALWGWLVAHWCPHEGTSLWVRRNHLFGLLLLATGAGFIAGPRLTEAHRQFGDPAFHYSDSVRWLDSREAALAWIENHPDRESLEKVPVLARPNLHNYLQTHSNVEIQQRLLSGTSLLLGRLEGRGGEVLVILLVLLVAFTLACRFSTPKACHAGERLHPETAPTVLFLVAATVTYGVIAAWDVAVLPANYLHTLIGPLTLSLLWGCESVLRRARRRGASWMVSRGYQAVLWLLLGLTLAQFWKTAVSAA</sequence>
<evidence type="ECO:0000313" key="2">
    <source>
        <dbReference type="EMBL" id="GAA5148011.1"/>
    </source>
</evidence>
<proteinExistence type="predicted"/>
<name>A0ABP9PKK0_9BACT</name>
<feature type="transmembrane region" description="Helical" evidence="1">
    <location>
        <begin position="408"/>
        <end position="428"/>
    </location>
</feature>
<keyword evidence="1" id="KW-0812">Transmembrane</keyword>